<dbReference type="InterPro" id="IPR011641">
    <property type="entry name" value="Tyr-kin_ephrin_A/B_rcpt-like"/>
</dbReference>
<evidence type="ECO:0000256" key="1">
    <source>
        <dbReference type="SAM" id="MobiDB-lite"/>
    </source>
</evidence>
<dbReference type="Gene3D" id="2.10.50.10">
    <property type="entry name" value="Tumor Necrosis Factor Receptor, subunit A, domain 2"/>
    <property type="match status" value="4"/>
</dbReference>
<feature type="region of interest" description="Disordered" evidence="1">
    <location>
        <begin position="1841"/>
        <end position="1870"/>
    </location>
</feature>
<reference evidence="3" key="1">
    <citation type="submission" date="2014-11" db="EMBL/GenBank/DDBJ databases">
        <authorList>
            <person name="Otto D Thomas"/>
            <person name="Naeem Raeece"/>
        </authorList>
    </citation>
    <scope>NUCLEOTIDE SEQUENCE</scope>
</reference>
<sequence length="1990" mass="210851">MSALAAATKPSLSSQLTGVRVFFECVCRPTGFEATVNETTGECIPCPANFFRGLNETQCVPCGLGTSTRGLTAQDSCQNCPPGTFNDLEGGTCQECPLGAYMPDEGETGCLECPPQTFTNETGLADCFSCPDGTDADAPGSEECASCPQGYFRFAEMGGLPCTACPPGEYADNPETSDCLACPPGTATATYGTITCNLCDIGYYNPNSGEDRCVRCPDGNLTEVAGAISVTECTVRPDVFDYEGRGTEILTELQANGTVTGGDPEVSEDVRLLICDLLIAESGSGLNRDSLSDGLCNLPPFNTFWCLYDGGDCCAASCQVQVREGGREFVFACFPSQLVGSDDTEEVREFLSSTTAVDFGEGESIDEFINENLTANTRASFRFACSPYQFDCRDPELQGLPSPTFGCVPSPPTPAFQLYNGTSFRDDVCPFNETNMPNDVVPDFDFDFSMGSESRPNDERVRAVDNDPCFNSSRGVTFQENFPESESGGCSGEFLLKVFRTWTAVDESGNAGSSTQTITVVDRTPPRLLSMPAASSGSTVPFSSLGLPNTIPSSLSQAASDLFGDAEPVQAVDDSNSFSNDCFGVQTIQPMILPTAPDTLEACLEFNLSLVGSVRVFWEATDAANNTVREAIDFGVEDDLAPILQRGGNVISTDESSEETLSLTDFLATGLPESSLNGITAQDAHPCFNLSGDAVTVEVVQETPECNFTDSAGIFPVTFARQVTRRIFSVDPAGNQSPTVTQIFNLQDDTKPSVVVINVERSTANFSDFAASGPDAFEDFVFFTATDDSDCLEEQLEASDPVSLTSNCDEAVTSGEGISEIALSVRLRDLSNNMITEPLLTVQLIDNLPPMIEAPPFEDPLIVLASSLPSLDSVPEVPDLEASDNDDCFGTQTVAPVITPVVPSSEEACDEEFENPDQPGEFLPQLLSYNVVWSVSDRSGNTETLTRIVVVLDDIPPLLLVMRTAESPFEAVTMGASVEETVEANNSALLSEAGSGLMPPATDVETETGYLFRPIPTVGEATGLFSFTRQWTATDEGGNAAVFRQNFSVVDVNPPELVSLPEAMQTVNTSELPEGATGPERAPVSAVDDDASTIEVNDDLPPVFEDPPFEDPLIVLASSLPSLDSVPEVPDLEASDNDDCFGTQTVTPVITPVVPSSEEACDEEFENPDQPGEFLPQLLSYNVVWSVSDRSGNTETLTRIVVVLDDVPPLLLVMRTAESPFEAVTMGASVEETVKANNSALLSEAGSDLMPPATDVETETGYLFRPIPTVGEATGLFSFTRQWTATDEGGNAAVFRQNFSVVDVNPPELVSLPEAMQTVNTSELPEGATGPERAPVSAVDDDASVISVFDDSAPVPVLPPDWQAEVLGLISEGPPEAPSVAFEDGDPTCPPPVVVFTEEEVALPISSLNMQGSGSDEGRSRSSVVSAETNSGSSVDTGCFFTQITRTWTATDRSGNTGSIQQIISLEDDVPPLDVSPPSNGSLCIYPATNRFVKLDNLTSPDSGDEDPLGLAGAEDISTVTLTFLECSCNPTKKDILTEAVLSKLPTKMPDASDNSKESLVEKLSGAEVDPSPLDLPLPVPFPGSVKGTGAPDLSKGSPIATPLSKFGDQDRAATAPVEGCCIYDSQTDTLYVQATKGSDGSGKGGVLEQLVSGGSRGPLGLPSEIEKERGDLRNLREGQQGGGIEMGIPKLNLDLPPLPELQSGMLNKVGNVESESSVLSSLKMPRLPFWPFRDPLSLSPASHSGKESADGNPMTREGLSASGGSSSRVSDLRSDSQKEKKDERPAEIVNRVQIRLRAEDGCGNAQNFTRNVVVFDRPPSSEDLPSGVAFSVDTCREASFQQTKKGGLPEEVEGSKKGPSEEGNSGNPLGKLMDWGFLSLSGWPFSGSLLGEPDEGKGHPKGPLGNLGGVPSEVLSGAASDSDSPLPYPKEENKLGVPELPFNFADMIPGLSTMKPIDPGNVLEIPDLGLVFGKVPVSDSDGESETSKQ</sequence>
<dbReference type="SUPFAM" id="SSF57184">
    <property type="entry name" value="Growth factor receptor domain"/>
    <property type="match status" value="2"/>
</dbReference>
<feature type="compositionally biased region" description="Basic and acidic residues" evidence="1">
    <location>
        <begin position="1771"/>
        <end position="1787"/>
    </location>
</feature>
<accession>A0A0G4GLC1</accession>
<organism evidence="3">
    <name type="scientific">Chromera velia CCMP2878</name>
    <dbReference type="NCBI Taxonomy" id="1169474"/>
    <lineage>
        <taxon>Eukaryota</taxon>
        <taxon>Sar</taxon>
        <taxon>Alveolata</taxon>
        <taxon>Colpodellida</taxon>
        <taxon>Chromeraceae</taxon>
        <taxon>Chromera</taxon>
    </lineage>
</organism>
<feature type="domain" description="Tyrosine-protein kinase ephrin type A/B receptor-like" evidence="2">
    <location>
        <begin position="83"/>
        <end position="123"/>
    </location>
</feature>
<dbReference type="SMART" id="SM01411">
    <property type="entry name" value="Ephrin_rec_like"/>
    <property type="match status" value="4"/>
</dbReference>
<gene>
    <name evidence="3" type="ORF">Cvel_698</name>
</gene>
<dbReference type="Pfam" id="PF07699">
    <property type="entry name" value="Ephrin_rec_like"/>
    <property type="match status" value="2"/>
</dbReference>
<feature type="region of interest" description="Disordered" evidence="1">
    <location>
        <begin position="1890"/>
        <end position="1935"/>
    </location>
</feature>
<dbReference type="InterPro" id="IPR009030">
    <property type="entry name" value="Growth_fac_rcpt_cys_sf"/>
</dbReference>
<dbReference type="EMBL" id="CDMZ01001326">
    <property type="protein sequence ID" value="CEM30913.1"/>
    <property type="molecule type" value="Genomic_DNA"/>
</dbReference>
<dbReference type="VEuPathDB" id="CryptoDB:Cvel_698"/>
<name>A0A0G4GLC1_9ALVE</name>
<feature type="compositionally biased region" description="Low complexity" evidence="1">
    <location>
        <begin position="1760"/>
        <end position="1770"/>
    </location>
</feature>
<feature type="domain" description="Tyrosine-protein kinase ephrin type A/B receptor-like" evidence="2">
    <location>
        <begin position="192"/>
        <end position="233"/>
    </location>
</feature>
<dbReference type="PANTHER" id="PTHR46967">
    <property type="entry name" value="INSULIN-LIKE GROWTH FACTOR BINDING PROTEIN,N-TERMINAL"/>
    <property type="match status" value="1"/>
</dbReference>
<evidence type="ECO:0000313" key="3">
    <source>
        <dbReference type="EMBL" id="CEM30913.1"/>
    </source>
</evidence>
<feature type="region of interest" description="Disordered" evidence="1">
    <location>
        <begin position="1408"/>
        <end position="1431"/>
    </location>
</feature>
<feature type="region of interest" description="Disordered" evidence="1">
    <location>
        <begin position="1741"/>
        <end position="1787"/>
    </location>
</feature>
<dbReference type="PANTHER" id="PTHR46967:SF1">
    <property type="entry name" value="KERATIN-ASSOCIATED PROTEIN 16-1-LIKE"/>
    <property type="match status" value="1"/>
</dbReference>
<protein>
    <recommendedName>
        <fullName evidence="2">Tyrosine-protein kinase ephrin type A/B receptor-like domain-containing protein</fullName>
    </recommendedName>
</protein>
<evidence type="ECO:0000259" key="2">
    <source>
        <dbReference type="Pfam" id="PF07699"/>
    </source>
</evidence>
<proteinExistence type="predicted"/>